<evidence type="ECO:0000259" key="4">
    <source>
        <dbReference type="PROSITE" id="PS50002"/>
    </source>
</evidence>
<name>A0AAD5FXD1_9ASCO</name>
<dbReference type="SMART" id="SM00326">
    <property type="entry name" value="SH3"/>
    <property type="match status" value="1"/>
</dbReference>
<dbReference type="AlphaFoldDB" id="A0AAD5FXD1"/>
<dbReference type="SUPFAM" id="SSF50044">
    <property type="entry name" value="SH3-domain"/>
    <property type="match status" value="1"/>
</dbReference>
<dbReference type="InterPro" id="IPR001452">
    <property type="entry name" value="SH3_domain"/>
</dbReference>
<dbReference type="Gene3D" id="2.30.30.40">
    <property type="entry name" value="SH3 Domains"/>
    <property type="match status" value="1"/>
</dbReference>
<feature type="domain" description="SH3" evidence="4">
    <location>
        <begin position="118"/>
        <end position="179"/>
    </location>
</feature>
<accession>A0AAD5FXD1</accession>
<feature type="region of interest" description="Disordered" evidence="3">
    <location>
        <begin position="183"/>
        <end position="234"/>
    </location>
</feature>
<evidence type="ECO:0000313" key="6">
    <source>
        <dbReference type="Proteomes" id="UP001204833"/>
    </source>
</evidence>
<dbReference type="InterPro" id="IPR050384">
    <property type="entry name" value="Endophilin_SH3RF"/>
</dbReference>
<feature type="compositionally biased region" description="Polar residues" evidence="3">
    <location>
        <begin position="51"/>
        <end position="63"/>
    </location>
</feature>
<gene>
    <name evidence="5" type="ORF">KGF57_004150</name>
</gene>
<dbReference type="EMBL" id="JAIHNG010000147">
    <property type="protein sequence ID" value="KAI5952186.1"/>
    <property type="molecule type" value="Genomic_DNA"/>
</dbReference>
<dbReference type="PANTHER" id="PTHR14167:SF116">
    <property type="entry name" value="CAP, ISOFORM AC"/>
    <property type="match status" value="1"/>
</dbReference>
<evidence type="ECO:0000313" key="5">
    <source>
        <dbReference type="EMBL" id="KAI5952186.1"/>
    </source>
</evidence>
<dbReference type="GO" id="GO:0030447">
    <property type="term" value="P:filamentous growth"/>
    <property type="evidence" value="ECO:0007669"/>
    <property type="project" value="UniProtKB-ARBA"/>
</dbReference>
<comment type="caution">
    <text evidence="5">The sequence shown here is derived from an EMBL/GenBank/DDBJ whole genome shotgun (WGS) entry which is preliminary data.</text>
</comment>
<dbReference type="FunFam" id="2.30.30.40:FF:000283">
    <property type="entry name" value="NAP1-binding protein 2"/>
    <property type="match status" value="1"/>
</dbReference>
<dbReference type="PANTHER" id="PTHR14167">
    <property type="entry name" value="SH3 DOMAIN-CONTAINING"/>
    <property type="match status" value="1"/>
</dbReference>
<dbReference type="Pfam" id="PF00018">
    <property type="entry name" value="SH3_1"/>
    <property type="match status" value="1"/>
</dbReference>
<dbReference type="Proteomes" id="UP001204833">
    <property type="component" value="Unassembled WGS sequence"/>
</dbReference>
<proteinExistence type="predicted"/>
<dbReference type="GeneID" id="76152194"/>
<keyword evidence="1 2" id="KW-0728">SH3 domain</keyword>
<keyword evidence="6" id="KW-1185">Reference proteome</keyword>
<feature type="region of interest" description="Disordered" evidence="3">
    <location>
        <begin position="38"/>
        <end position="79"/>
    </location>
</feature>
<evidence type="ECO:0000256" key="3">
    <source>
        <dbReference type="SAM" id="MobiDB-lite"/>
    </source>
</evidence>
<reference evidence="5 6" key="1">
    <citation type="journal article" date="2022" name="DNA Res.">
        <title>Genome analysis of five recently described species of the CUG-Ser clade uncovers Candida theae as a new hybrid lineage with pathogenic potential in the Candida parapsilosis species complex.</title>
        <authorList>
            <person name="Mixao V."/>
            <person name="Del Olmo V."/>
            <person name="Hegedusova E."/>
            <person name="Saus E."/>
            <person name="Pryszcz L."/>
            <person name="Cillingova A."/>
            <person name="Nosek J."/>
            <person name="Gabaldon T."/>
        </authorList>
    </citation>
    <scope>NUCLEOTIDE SEQUENCE [LARGE SCALE GENOMIC DNA]</scope>
    <source>
        <strain evidence="5 6">CBS 12239</strain>
    </source>
</reference>
<dbReference type="PROSITE" id="PS50002">
    <property type="entry name" value="SH3"/>
    <property type="match status" value="1"/>
</dbReference>
<feature type="compositionally biased region" description="Basic and acidic residues" evidence="3">
    <location>
        <begin position="213"/>
        <end position="227"/>
    </location>
</feature>
<evidence type="ECO:0000256" key="2">
    <source>
        <dbReference type="PROSITE-ProRule" id="PRU00192"/>
    </source>
</evidence>
<dbReference type="GO" id="GO:0005737">
    <property type="term" value="C:cytoplasm"/>
    <property type="evidence" value="ECO:0007669"/>
    <property type="project" value="TreeGrafter"/>
</dbReference>
<evidence type="ECO:0000256" key="1">
    <source>
        <dbReference type="ARBA" id="ARBA00022443"/>
    </source>
</evidence>
<feature type="compositionally biased region" description="Basic and acidic residues" evidence="3">
    <location>
        <begin position="194"/>
        <end position="205"/>
    </location>
</feature>
<sequence>MGPRFPPNTKIKDFGYPESHPLHYVVSLNHSRSSQLLIEDDDESDEEVQRFSDNTSTISSSDGSYHRSRHHESLRHDKHEGYEYEYEYEYDNEGHDTYDDYADLEDDYDDDDYYEKDEINCEARAIFDFQPENDNEIGLSEGQVIWISYRHGQGWLVAEDPETGENGLVPEEYVELIGLLRRGDPDTDADAEDEAQRREVEEDVAKPFLPEILRNDEPTGDVQKSDDDWVDTDYESSKSNIDTIEDLNDKELFVDALDKSIDKMKI</sequence>
<dbReference type="RefSeq" id="XP_051607368.1">
    <property type="nucleotide sequence ID" value="XM_051753629.1"/>
</dbReference>
<protein>
    <submittedName>
        <fullName evidence="5">NBP2</fullName>
    </submittedName>
</protein>
<organism evidence="5 6">
    <name type="scientific">Candida theae</name>
    <dbReference type="NCBI Taxonomy" id="1198502"/>
    <lineage>
        <taxon>Eukaryota</taxon>
        <taxon>Fungi</taxon>
        <taxon>Dikarya</taxon>
        <taxon>Ascomycota</taxon>
        <taxon>Saccharomycotina</taxon>
        <taxon>Pichiomycetes</taxon>
        <taxon>Debaryomycetaceae</taxon>
        <taxon>Candida/Lodderomyces clade</taxon>
        <taxon>Candida</taxon>
    </lineage>
</organism>
<dbReference type="InterPro" id="IPR036028">
    <property type="entry name" value="SH3-like_dom_sf"/>
</dbReference>